<dbReference type="Proteomes" id="UP001341444">
    <property type="component" value="Unassembled WGS sequence"/>
</dbReference>
<comment type="caution">
    <text evidence="2">The sequence shown here is derived from an EMBL/GenBank/DDBJ whole genome shotgun (WGS) entry which is preliminary data.</text>
</comment>
<accession>A0ABU6MNM0</accession>
<protein>
    <submittedName>
        <fullName evidence="2">HNH endonuclease</fullName>
    </submittedName>
</protein>
<dbReference type="Pfam" id="PF13391">
    <property type="entry name" value="HNH_2"/>
    <property type="match status" value="1"/>
</dbReference>
<keyword evidence="2" id="KW-0378">Hydrolase</keyword>
<dbReference type="CDD" id="cd00085">
    <property type="entry name" value="HNHc"/>
    <property type="match status" value="1"/>
</dbReference>
<evidence type="ECO:0000313" key="2">
    <source>
        <dbReference type="EMBL" id="MED1206105.1"/>
    </source>
</evidence>
<dbReference type="SMART" id="SM00507">
    <property type="entry name" value="HNHc"/>
    <property type="match status" value="1"/>
</dbReference>
<dbReference type="GO" id="GO:0004519">
    <property type="term" value="F:endonuclease activity"/>
    <property type="evidence" value="ECO:0007669"/>
    <property type="project" value="UniProtKB-KW"/>
</dbReference>
<dbReference type="EMBL" id="JARMAB010000052">
    <property type="protein sequence ID" value="MED1206105.1"/>
    <property type="molecule type" value="Genomic_DNA"/>
</dbReference>
<organism evidence="2 3">
    <name type="scientific">Heyndrickxia acidicola</name>
    <dbReference type="NCBI Taxonomy" id="209389"/>
    <lineage>
        <taxon>Bacteria</taxon>
        <taxon>Bacillati</taxon>
        <taxon>Bacillota</taxon>
        <taxon>Bacilli</taxon>
        <taxon>Bacillales</taxon>
        <taxon>Bacillaceae</taxon>
        <taxon>Heyndrickxia</taxon>
    </lineage>
</organism>
<keyword evidence="2" id="KW-0540">Nuclease</keyword>
<keyword evidence="3" id="KW-1185">Reference proteome</keyword>
<gene>
    <name evidence="2" type="ORF">P4T90_24155</name>
</gene>
<keyword evidence="2" id="KW-0255">Endonuclease</keyword>
<evidence type="ECO:0000313" key="3">
    <source>
        <dbReference type="Proteomes" id="UP001341444"/>
    </source>
</evidence>
<sequence>MSEQPNHELRAFRAWEVLIKQAEKNKPITYKELAEQVGVHHRVCRFFLDYIQNYCMDEEMPPLTSIVVSREGKVGKGFIAYDVTNIGEGQKKVYNFNWHSYINPFQYAQSDGRQSELAADLLDTTKSKEVYAKVKVRGVAQSLFRKALLDVYHSKCAFCGFRIPEALEAAHIVPWSVANEEEKLDVRNGLLLCSNHHKLFDKNIYMLDENYTIKINSSYSSKLAGKTIKLPQNKQHFPEKQYIKKRLYLNKQ</sequence>
<name>A0ABU6MNM0_9BACI</name>
<evidence type="ECO:0000259" key="1">
    <source>
        <dbReference type="SMART" id="SM00507"/>
    </source>
</evidence>
<dbReference type="InterPro" id="IPR003615">
    <property type="entry name" value="HNH_nuc"/>
</dbReference>
<dbReference type="RefSeq" id="WP_066265376.1">
    <property type="nucleotide sequence ID" value="NZ_JARMAB010000052.1"/>
</dbReference>
<feature type="domain" description="HNH nuclease" evidence="1">
    <location>
        <begin position="143"/>
        <end position="198"/>
    </location>
</feature>
<dbReference type="Gene3D" id="1.10.30.50">
    <property type="match status" value="1"/>
</dbReference>
<proteinExistence type="predicted"/>
<reference evidence="2 3" key="1">
    <citation type="submission" date="2023-03" db="EMBL/GenBank/DDBJ databases">
        <title>Bacillus Genome Sequencing.</title>
        <authorList>
            <person name="Dunlap C."/>
        </authorList>
    </citation>
    <scope>NUCLEOTIDE SEQUENCE [LARGE SCALE GENOMIC DNA]</scope>
    <source>
        <strain evidence="2 3">B-23453</strain>
    </source>
</reference>